<feature type="signal peptide" evidence="2">
    <location>
        <begin position="1"/>
        <end position="31"/>
    </location>
</feature>
<evidence type="ECO:0008006" key="5">
    <source>
        <dbReference type="Google" id="ProtNLM"/>
    </source>
</evidence>
<evidence type="ECO:0000313" key="4">
    <source>
        <dbReference type="Proteomes" id="UP001596119"/>
    </source>
</evidence>
<feature type="compositionally biased region" description="Basic and acidic residues" evidence="1">
    <location>
        <begin position="194"/>
        <end position="213"/>
    </location>
</feature>
<gene>
    <name evidence="3" type="ORF">ACFQH9_21545</name>
</gene>
<accession>A0ABW1IB49</accession>
<feature type="compositionally biased region" description="Gly residues" evidence="1">
    <location>
        <begin position="73"/>
        <end position="86"/>
    </location>
</feature>
<dbReference type="Proteomes" id="UP001596119">
    <property type="component" value="Unassembled WGS sequence"/>
</dbReference>
<keyword evidence="2" id="KW-0732">Signal</keyword>
<proteinExistence type="predicted"/>
<dbReference type="RefSeq" id="WP_379568265.1">
    <property type="nucleotide sequence ID" value="NZ_JBHSQK010000057.1"/>
</dbReference>
<name>A0ABW1IB49_9PSEU</name>
<protein>
    <recommendedName>
        <fullName evidence="5">Small secreted domain DUF320</fullName>
    </recommendedName>
</protein>
<evidence type="ECO:0000313" key="3">
    <source>
        <dbReference type="EMBL" id="MFC5950858.1"/>
    </source>
</evidence>
<organism evidence="3 4">
    <name type="scientific">Pseudonocardia lutea</name>
    <dbReference type="NCBI Taxonomy" id="2172015"/>
    <lineage>
        <taxon>Bacteria</taxon>
        <taxon>Bacillati</taxon>
        <taxon>Actinomycetota</taxon>
        <taxon>Actinomycetes</taxon>
        <taxon>Pseudonocardiales</taxon>
        <taxon>Pseudonocardiaceae</taxon>
        <taxon>Pseudonocardia</taxon>
    </lineage>
</organism>
<evidence type="ECO:0000256" key="2">
    <source>
        <dbReference type="SAM" id="SignalP"/>
    </source>
</evidence>
<keyword evidence="4" id="KW-1185">Reference proteome</keyword>
<feature type="compositionally biased region" description="Gly residues" evidence="1">
    <location>
        <begin position="37"/>
        <end position="63"/>
    </location>
</feature>
<sequence>MTRTTSTALRLVAAGALGLPLTLGIAGVANAAPAHGGSSGCADGGHSGGGHSGGGHSGGGHSGGGHDGHDGGGHGGPGSGGSGRGGQVASQGGSLVDALAQVDPALNVGGILNSGDVHQTARTANSANSGIVQSRGPGSGGQHSFQAGDVVSALLQVDPAVNVGGIGNSGDVRQVAVAGNSANSGIAQSGGRSGGHEGGHGRDHGGRGHDHGGGHGSSRGGQYAAQGGDLIGLDLQLAPALNLGGILNSGDVHQTAASKNTSNSGISQHR</sequence>
<feature type="region of interest" description="Disordered" evidence="1">
    <location>
        <begin position="183"/>
        <end position="223"/>
    </location>
</feature>
<evidence type="ECO:0000256" key="1">
    <source>
        <dbReference type="SAM" id="MobiDB-lite"/>
    </source>
</evidence>
<dbReference type="EMBL" id="JBHSQK010000057">
    <property type="protein sequence ID" value="MFC5950858.1"/>
    <property type="molecule type" value="Genomic_DNA"/>
</dbReference>
<reference evidence="4" key="1">
    <citation type="journal article" date="2019" name="Int. J. Syst. Evol. Microbiol.">
        <title>The Global Catalogue of Microorganisms (GCM) 10K type strain sequencing project: providing services to taxonomists for standard genome sequencing and annotation.</title>
        <authorList>
            <consortium name="The Broad Institute Genomics Platform"/>
            <consortium name="The Broad Institute Genome Sequencing Center for Infectious Disease"/>
            <person name="Wu L."/>
            <person name="Ma J."/>
        </authorList>
    </citation>
    <scope>NUCLEOTIDE SEQUENCE [LARGE SCALE GENOMIC DNA]</scope>
    <source>
        <strain evidence="4">CGMCC 4.7397</strain>
    </source>
</reference>
<feature type="chain" id="PRO_5045103144" description="Small secreted domain DUF320" evidence="2">
    <location>
        <begin position="32"/>
        <end position="270"/>
    </location>
</feature>
<comment type="caution">
    <text evidence="3">The sequence shown here is derived from an EMBL/GenBank/DDBJ whole genome shotgun (WGS) entry which is preliminary data.</text>
</comment>
<feature type="region of interest" description="Disordered" evidence="1">
    <location>
        <begin position="34"/>
        <end position="92"/>
    </location>
</feature>